<dbReference type="Proteomes" id="UP000180175">
    <property type="component" value="Chromosome"/>
</dbReference>
<organism evidence="1 3">
    <name type="scientific">Anaerobacillus isosaccharinicus</name>
    <dbReference type="NCBI Taxonomy" id="1532552"/>
    <lineage>
        <taxon>Bacteria</taxon>
        <taxon>Bacillati</taxon>
        <taxon>Bacillota</taxon>
        <taxon>Bacilli</taxon>
        <taxon>Bacillales</taxon>
        <taxon>Bacillaceae</taxon>
        <taxon>Anaerobacillus</taxon>
    </lineage>
</organism>
<dbReference type="KEGG" id="aia:AWH56_005620"/>
<evidence type="ECO:0000313" key="2">
    <source>
        <dbReference type="EMBL" id="QOY37121.1"/>
    </source>
</evidence>
<keyword evidence="3" id="KW-1185">Reference proteome</keyword>
<dbReference type="EMBL" id="LQXD01000179">
    <property type="protein sequence ID" value="OIJ07259.1"/>
    <property type="molecule type" value="Genomic_DNA"/>
</dbReference>
<sequence>MAKKIELIFKNEIGRNVTISLDDPIEPVDKEKVSLVMDQVIAQQAFVSGGGLLVGKAAARIVERNVEPISIPVN</sequence>
<dbReference type="AlphaFoldDB" id="A0A1S2L455"/>
<evidence type="ECO:0000313" key="1">
    <source>
        <dbReference type="EMBL" id="OIJ07259.1"/>
    </source>
</evidence>
<dbReference type="Pfam" id="PF11148">
    <property type="entry name" value="DUF2922"/>
    <property type="match status" value="1"/>
</dbReference>
<reference evidence="1 3" key="1">
    <citation type="submission" date="2016-10" db="EMBL/GenBank/DDBJ databases">
        <title>Draft genome sequences of four alkaliphilic bacteria belonging to the Anaerobacillus genus.</title>
        <authorList>
            <person name="Bassil N.M."/>
            <person name="Lloyd J.R."/>
        </authorList>
    </citation>
    <scope>NUCLEOTIDE SEQUENCE [LARGE SCALE GENOMIC DNA]</scope>
    <source>
        <strain evidence="1 3">NB2006</strain>
    </source>
</reference>
<protein>
    <submittedName>
        <fullName evidence="2">DUF2922 domain-containing protein</fullName>
    </submittedName>
</protein>
<accession>A0A1S2L455</accession>
<dbReference type="OrthoDB" id="2454247at2"/>
<dbReference type="EMBL" id="CP063356">
    <property type="protein sequence ID" value="QOY37121.1"/>
    <property type="molecule type" value="Genomic_DNA"/>
</dbReference>
<name>A0A1S2L455_9BACI</name>
<reference evidence="2 3" key="2">
    <citation type="journal article" date="2017" name="Genome Announc.">
        <title>Draft Genome Sequences of Four Alkaliphilic Bacteria Belonging to the Anaerobacillus Genus.</title>
        <authorList>
            <person name="Bassil N.M."/>
            <person name="Lloyd J.R."/>
        </authorList>
    </citation>
    <scope>NUCLEOTIDE SEQUENCE [LARGE SCALE GENOMIC DNA]</scope>
    <source>
        <strain evidence="2 3">NB2006</strain>
    </source>
</reference>
<dbReference type="InterPro" id="IPR021321">
    <property type="entry name" value="DUF2922"/>
</dbReference>
<evidence type="ECO:0000313" key="3">
    <source>
        <dbReference type="Proteomes" id="UP000180175"/>
    </source>
</evidence>
<proteinExistence type="predicted"/>
<gene>
    <name evidence="2" type="ORF">AWH56_005620</name>
    <name evidence="1" type="ORF">AWH56_20830</name>
</gene>
<reference evidence="2 3" key="3">
    <citation type="journal article" date="2019" name="Int. J. Syst. Evol. Microbiol.">
        <title>Anaerobacillus isosaccharinicus sp. nov., an alkaliphilic bacterium which degrades isosaccharinic acid.</title>
        <authorList>
            <person name="Bassil N.M."/>
            <person name="Lloyd J.R."/>
        </authorList>
    </citation>
    <scope>NUCLEOTIDE SEQUENCE [LARGE SCALE GENOMIC DNA]</scope>
    <source>
        <strain evidence="2 3">NB2006</strain>
    </source>
</reference>
<dbReference type="RefSeq" id="WP_071318867.1">
    <property type="nucleotide sequence ID" value="NZ_CP063356.2"/>
</dbReference>
<reference evidence="2" key="4">
    <citation type="submission" date="2020-10" db="EMBL/GenBank/DDBJ databases">
        <authorList>
            <person name="Bassil N.M."/>
            <person name="Lloyd J.R."/>
        </authorList>
    </citation>
    <scope>NUCLEOTIDE SEQUENCE</scope>
    <source>
        <strain evidence="2">NB2006</strain>
    </source>
</reference>